<keyword evidence="4 12" id="KW-0418">Kinase</keyword>
<feature type="compositionally biased region" description="Polar residues" evidence="13">
    <location>
        <begin position="42"/>
        <end position="62"/>
    </location>
</feature>
<keyword evidence="5 9" id="KW-0067">ATP-binding</keyword>
<dbReference type="CDD" id="cd14007">
    <property type="entry name" value="STKc_Aurora"/>
    <property type="match status" value="1"/>
</dbReference>
<evidence type="ECO:0000256" key="9">
    <source>
        <dbReference type="PIRSR" id="PIRSR630616-2"/>
    </source>
</evidence>
<keyword evidence="2 12" id="KW-0808">Transferase</keyword>
<dbReference type="Pfam" id="PF00069">
    <property type="entry name" value="Pkinase"/>
    <property type="match status" value="1"/>
</dbReference>
<evidence type="ECO:0000256" key="2">
    <source>
        <dbReference type="ARBA" id="ARBA00022679"/>
    </source>
</evidence>
<gene>
    <name evidence="15" type="ORF">NP493_162g07018</name>
</gene>
<feature type="cross-link" description="Glycyl lysine isopeptide (Lys-Gly) (interchain with G-Cter in SUMO2)" evidence="10">
    <location>
        <position position="335"/>
    </location>
</feature>
<feature type="binding site" evidence="9 11">
    <location>
        <position position="239"/>
    </location>
    <ligand>
        <name>ATP</name>
        <dbReference type="ChEBI" id="CHEBI:30616"/>
    </ligand>
</feature>
<proteinExistence type="inferred from homology"/>
<feature type="active site" description="Proton acceptor" evidence="8">
    <location>
        <position position="333"/>
    </location>
</feature>
<sequence length="501" mass="56866">MAQRVLRPVQQNDAVPKNAQVIKTAMSKPRVDASRVGAGLKSTVSTGSLSTAGPHQRSQLQRPVTLMRSGSAAGRLQQPKQSSTQQQNDRQLQLQAQRRKLATEQQQKQLAQQLKQTAENQQKQLAQHLKQTVEQRHRQLSQQPKKSAEQQQKQLSQKPKQTIEQQQNPLSQQPKKEVVQQQTKSQPEGQPRDKHMSGGIEKKPWVLTDFEIGRPLGKGKFGNVYLAREKKSKFIIALKVLFKAQLRKCAVEHQIRREIEIQAHLRHPHILRLYGYFHDDSRVYILLEYAPKGELYKLLKQEGRFSEQQSAMYIEQLAKALHYCQEKKIIHRDIKPENLLLGVDGQLKIADFGWSVHSPSSKRGTLCGTLDYLPPEMIEGKMHDEKVDLWSLGVLCYEFLVGKPPFEAQGNTETYRRISTVDLHFPGFMSDGAKDLITKLLQHNPDRRLPISQVLCHHWITKHCFDPPTHDCKSGTAPPPPPPSQPAPSEVPSTAVKSTPS</sequence>
<feature type="binding site" evidence="9">
    <location>
        <begin position="288"/>
        <end position="290"/>
    </location>
    <ligand>
        <name>ATP</name>
        <dbReference type="ChEBI" id="CHEBI:30616"/>
    </ligand>
</feature>
<comment type="similarity">
    <text evidence="12">Belongs to the protein kinase superfamily. Ser/Thr protein kinase family. Aurora subfamily.</text>
</comment>
<dbReference type="SMART" id="SM00220">
    <property type="entry name" value="S_TKc"/>
    <property type="match status" value="1"/>
</dbReference>
<feature type="binding site" evidence="9">
    <location>
        <position position="351"/>
    </location>
    <ligand>
        <name>ATP</name>
        <dbReference type="ChEBI" id="CHEBI:30616"/>
    </ligand>
</feature>
<dbReference type="Gene3D" id="3.30.200.20">
    <property type="entry name" value="Phosphorylase Kinase, domain 1"/>
    <property type="match status" value="1"/>
</dbReference>
<evidence type="ECO:0000256" key="10">
    <source>
        <dbReference type="PIRSR" id="PIRSR630616-3"/>
    </source>
</evidence>
<keyword evidence="3 9" id="KW-0547">Nucleotide-binding</keyword>
<feature type="binding site" evidence="9">
    <location>
        <position position="220"/>
    </location>
    <ligand>
        <name>ATP</name>
        <dbReference type="ChEBI" id="CHEBI:30616"/>
    </ligand>
</feature>
<feature type="region of interest" description="Disordered" evidence="13">
    <location>
        <begin position="119"/>
        <end position="200"/>
    </location>
</feature>
<feature type="compositionally biased region" description="Polar residues" evidence="13">
    <location>
        <begin position="120"/>
        <end position="130"/>
    </location>
</feature>
<dbReference type="InterPro" id="IPR008271">
    <property type="entry name" value="Ser/Thr_kinase_AS"/>
</dbReference>
<dbReference type="Proteomes" id="UP001209878">
    <property type="component" value="Unassembled WGS sequence"/>
</dbReference>
<dbReference type="GO" id="GO:0005524">
    <property type="term" value="F:ATP binding"/>
    <property type="evidence" value="ECO:0007669"/>
    <property type="project" value="UniProtKB-UniRule"/>
</dbReference>
<accession>A0AAD9P3M4</accession>
<dbReference type="InterPro" id="IPR030616">
    <property type="entry name" value="Aur-like"/>
</dbReference>
<evidence type="ECO:0000256" key="6">
    <source>
        <dbReference type="ARBA" id="ARBA00047899"/>
    </source>
</evidence>
<feature type="compositionally biased region" description="Pro residues" evidence="13">
    <location>
        <begin position="477"/>
        <end position="486"/>
    </location>
</feature>
<evidence type="ECO:0000256" key="7">
    <source>
        <dbReference type="ARBA" id="ARBA00048679"/>
    </source>
</evidence>
<dbReference type="FunFam" id="1.10.510.10:FF:000235">
    <property type="entry name" value="Serine/threonine-protein kinase ark1"/>
    <property type="match status" value="1"/>
</dbReference>
<dbReference type="Gene3D" id="1.10.510.10">
    <property type="entry name" value="Transferase(Phosphotransferase) domain 1"/>
    <property type="match status" value="1"/>
</dbReference>
<feature type="compositionally biased region" description="Polar residues" evidence="13">
    <location>
        <begin position="162"/>
        <end position="188"/>
    </location>
</feature>
<comment type="caution">
    <text evidence="15">The sequence shown here is derived from an EMBL/GenBank/DDBJ whole genome shotgun (WGS) entry which is preliminary data.</text>
</comment>
<dbReference type="PROSITE" id="PS50011">
    <property type="entry name" value="PROTEIN_KINASE_DOM"/>
    <property type="match status" value="1"/>
</dbReference>
<dbReference type="InterPro" id="IPR017441">
    <property type="entry name" value="Protein_kinase_ATP_BS"/>
</dbReference>
<dbReference type="FunFam" id="3.30.200.20:FF:000042">
    <property type="entry name" value="Aurora kinase A"/>
    <property type="match status" value="1"/>
</dbReference>
<evidence type="ECO:0000313" key="16">
    <source>
        <dbReference type="Proteomes" id="UP001209878"/>
    </source>
</evidence>
<keyword evidence="1 12" id="KW-0723">Serine/threonine-protein kinase</keyword>
<protein>
    <recommendedName>
        <fullName evidence="12">Aurora kinase</fullName>
        <ecNumber evidence="12">2.7.11.1</ecNumber>
    </recommendedName>
</protein>
<feature type="compositionally biased region" description="Low complexity" evidence="13">
    <location>
        <begin position="149"/>
        <end position="160"/>
    </location>
</feature>
<evidence type="ECO:0000313" key="15">
    <source>
        <dbReference type="EMBL" id="KAK2187561.1"/>
    </source>
</evidence>
<comment type="catalytic activity">
    <reaction evidence="7 12">
        <text>L-seryl-[protein] + ATP = O-phospho-L-seryl-[protein] + ADP + H(+)</text>
        <dbReference type="Rhea" id="RHEA:17989"/>
        <dbReference type="Rhea" id="RHEA-COMP:9863"/>
        <dbReference type="Rhea" id="RHEA-COMP:11604"/>
        <dbReference type="ChEBI" id="CHEBI:15378"/>
        <dbReference type="ChEBI" id="CHEBI:29999"/>
        <dbReference type="ChEBI" id="CHEBI:30616"/>
        <dbReference type="ChEBI" id="CHEBI:83421"/>
        <dbReference type="ChEBI" id="CHEBI:456216"/>
        <dbReference type="EC" id="2.7.11.1"/>
    </reaction>
</comment>
<evidence type="ECO:0000256" key="13">
    <source>
        <dbReference type="SAM" id="MobiDB-lite"/>
    </source>
</evidence>
<evidence type="ECO:0000256" key="12">
    <source>
        <dbReference type="RuleBase" id="RU367134"/>
    </source>
</evidence>
<evidence type="ECO:0000256" key="8">
    <source>
        <dbReference type="PIRSR" id="PIRSR630616-1"/>
    </source>
</evidence>
<name>A0AAD9P3M4_RIDPI</name>
<comment type="catalytic activity">
    <reaction evidence="6 12">
        <text>L-threonyl-[protein] + ATP = O-phospho-L-threonyl-[protein] + ADP + H(+)</text>
        <dbReference type="Rhea" id="RHEA:46608"/>
        <dbReference type="Rhea" id="RHEA-COMP:11060"/>
        <dbReference type="Rhea" id="RHEA-COMP:11605"/>
        <dbReference type="ChEBI" id="CHEBI:15378"/>
        <dbReference type="ChEBI" id="CHEBI:30013"/>
        <dbReference type="ChEBI" id="CHEBI:30616"/>
        <dbReference type="ChEBI" id="CHEBI:61977"/>
        <dbReference type="ChEBI" id="CHEBI:456216"/>
        <dbReference type="EC" id="2.7.11.1"/>
    </reaction>
</comment>
<dbReference type="EMBL" id="JAODUO010000162">
    <property type="protein sequence ID" value="KAK2187561.1"/>
    <property type="molecule type" value="Genomic_DNA"/>
</dbReference>
<dbReference type="EC" id="2.7.11.1" evidence="12"/>
<evidence type="ECO:0000256" key="3">
    <source>
        <dbReference type="ARBA" id="ARBA00022741"/>
    </source>
</evidence>
<organism evidence="15 16">
    <name type="scientific">Ridgeia piscesae</name>
    <name type="common">Tubeworm</name>
    <dbReference type="NCBI Taxonomy" id="27915"/>
    <lineage>
        <taxon>Eukaryota</taxon>
        <taxon>Metazoa</taxon>
        <taxon>Spiralia</taxon>
        <taxon>Lophotrochozoa</taxon>
        <taxon>Annelida</taxon>
        <taxon>Polychaeta</taxon>
        <taxon>Sedentaria</taxon>
        <taxon>Canalipalpata</taxon>
        <taxon>Sabellida</taxon>
        <taxon>Siboglinidae</taxon>
        <taxon>Ridgeia</taxon>
    </lineage>
</organism>
<dbReference type="InterPro" id="IPR000719">
    <property type="entry name" value="Prot_kinase_dom"/>
</dbReference>
<evidence type="ECO:0000256" key="1">
    <source>
        <dbReference type="ARBA" id="ARBA00022527"/>
    </source>
</evidence>
<dbReference type="SUPFAM" id="SSF56112">
    <property type="entry name" value="Protein kinase-like (PK-like)"/>
    <property type="match status" value="1"/>
</dbReference>
<dbReference type="PROSITE" id="PS00108">
    <property type="entry name" value="PROTEIN_KINASE_ST"/>
    <property type="match status" value="1"/>
</dbReference>
<feature type="binding site" evidence="9">
    <location>
        <begin position="337"/>
        <end position="338"/>
    </location>
    <ligand>
        <name>ATP</name>
        <dbReference type="ChEBI" id="CHEBI:30616"/>
    </ligand>
</feature>
<feature type="region of interest" description="Disordered" evidence="13">
    <location>
        <begin position="1"/>
        <end position="100"/>
    </location>
</feature>
<keyword evidence="16" id="KW-1185">Reference proteome</keyword>
<dbReference type="AlphaFoldDB" id="A0AAD9P3M4"/>
<dbReference type="GO" id="GO:0004674">
    <property type="term" value="F:protein serine/threonine kinase activity"/>
    <property type="evidence" value="ECO:0007669"/>
    <property type="project" value="UniProtKB-KW"/>
</dbReference>
<evidence type="ECO:0000256" key="5">
    <source>
        <dbReference type="ARBA" id="ARBA00022840"/>
    </source>
</evidence>
<feature type="compositionally biased region" description="Low complexity" evidence="13">
    <location>
        <begin position="77"/>
        <end position="96"/>
    </location>
</feature>
<dbReference type="PANTHER" id="PTHR24350">
    <property type="entry name" value="SERINE/THREONINE-PROTEIN KINASE IAL-RELATED"/>
    <property type="match status" value="1"/>
</dbReference>
<evidence type="ECO:0000259" key="14">
    <source>
        <dbReference type="PROSITE" id="PS50011"/>
    </source>
</evidence>
<dbReference type="InterPro" id="IPR011009">
    <property type="entry name" value="Kinase-like_dom_sf"/>
</dbReference>
<dbReference type="PROSITE" id="PS00107">
    <property type="entry name" value="PROTEIN_KINASE_ATP"/>
    <property type="match status" value="1"/>
</dbReference>
<reference evidence="15" key="1">
    <citation type="journal article" date="2023" name="Mol. Biol. Evol.">
        <title>Third-Generation Sequencing Reveals the Adaptive Role of the Epigenome in Three Deep-Sea Polychaetes.</title>
        <authorList>
            <person name="Perez M."/>
            <person name="Aroh O."/>
            <person name="Sun Y."/>
            <person name="Lan Y."/>
            <person name="Juniper S.K."/>
            <person name="Young C.R."/>
            <person name="Angers B."/>
            <person name="Qian P.Y."/>
        </authorList>
    </citation>
    <scope>NUCLEOTIDE SEQUENCE</scope>
    <source>
        <strain evidence="15">R07B-5</strain>
    </source>
</reference>
<evidence type="ECO:0000256" key="4">
    <source>
        <dbReference type="ARBA" id="ARBA00022777"/>
    </source>
</evidence>
<feature type="domain" description="Protein kinase" evidence="14">
    <location>
        <begin position="210"/>
        <end position="460"/>
    </location>
</feature>
<evidence type="ECO:0000256" key="11">
    <source>
        <dbReference type="PROSITE-ProRule" id="PRU10141"/>
    </source>
</evidence>
<feature type="compositionally biased region" description="Basic and acidic residues" evidence="13">
    <location>
        <begin position="190"/>
        <end position="200"/>
    </location>
</feature>
<feature type="region of interest" description="Disordered" evidence="13">
    <location>
        <begin position="470"/>
        <end position="501"/>
    </location>
</feature>